<gene>
    <name evidence="2" type="ORF">BST37_04500</name>
    <name evidence="1" type="ORF">MNVI_37640</name>
</gene>
<accession>A0A7I7PIP4</accession>
<dbReference type="Proteomes" id="UP000192374">
    <property type="component" value="Unassembled WGS sequence"/>
</dbReference>
<reference evidence="1" key="3">
    <citation type="submission" date="2020-02" db="EMBL/GenBank/DDBJ databases">
        <authorList>
            <person name="Matsumoto Y."/>
            <person name="Motooka D."/>
            <person name="Nakamura S."/>
        </authorList>
    </citation>
    <scope>NUCLEOTIDE SEQUENCE</scope>
    <source>
        <strain evidence="1">JCM 16367</strain>
    </source>
</reference>
<organism evidence="1 4">
    <name type="scientific">Mycobacterium noviomagense</name>
    <dbReference type="NCBI Taxonomy" id="459858"/>
    <lineage>
        <taxon>Bacteria</taxon>
        <taxon>Bacillati</taxon>
        <taxon>Actinomycetota</taxon>
        <taxon>Actinomycetes</taxon>
        <taxon>Mycobacteriales</taxon>
        <taxon>Mycobacteriaceae</taxon>
        <taxon>Mycobacterium</taxon>
    </lineage>
</organism>
<dbReference type="Proteomes" id="UP000466894">
    <property type="component" value="Chromosome"/>
</dbReference>
<reference evidence="1 4" key="2">
    <citation type="journal article" date="2019" name="Emerg. Microbes Infect.">
        <title>Comprehensive subspecies identification of 175 nontuberculous mycobacteria species based on 7547 genomic profiles.</title>
        <authorList>
            <person name="Matsumoto Y."/>
            <person name="Kinjo T."/>
            <person name="Motooka D."/>
            <person name="Nabeya D."/>
            <person name="Jung N."/>
            <person name="Uechi K."/>
            <person name="Horii T."/>
            <person name="Iida T."/>
            <person name="Fujita J."/>
            <person name="Nakamura S."/>
        </authorList>
    </citation>
    <scope>NUCLEOTIDE SEQUENCE [LARGE SCALE GENOMIC DNA]</scope>
    <source>
        <strain evidence="1 4">JCM 16367</strain>
    </source>
</reference>
<name>A0A7I7PIP4_9MYCO</name>
<evidence type="ECO:0000313" key="4">
    <source>
        <dbReference type="Proteomes" id="UP000466894"/>
    </source>
</evidence>
<keyword evidence="3" id="KW-1185">Reference proteome</keyword>
<dbReference type="KEGG" id="mnv:MNVI_37640"/>
<evidence type="ECO:0000313" key="2">
    <source>
        <dbReference type="EMBL" id="ORB17440.1"/>
    </source>
</evidence>
<evidence type="ECO:0000313" key="3">
    <source>
        <dbReference type="Proteomes" id="UP000192374"/>
    </source>
</evidence>
<proteinExistence type="predicted"/>
<dbReference type="EMBL" id="AP022583">
    <property type="protein sequence ID" value="BBY08446.1"/>
    <property type="molecule type" value="Genomic_DNA"/>
</dbReference>
<protein>
    <recommendedName>
        <fullName evidence="5">Transposase</fullName>
    </recommendedName>
</protein>
<reference evidence="2 3" key="1">
    <citation type="submission" date="2017-02" db="EMBL/GenBank/DDBJ databases">
        <title>The new phylogeny of genus Mycobacterium.</title>
        <authorList>
            <person name="Tortoli E."/>
            <person name="Trovato A."/>
            <person name="Cirillo D.M."/>
        </authorList>
    </citation>
    <scope>NUCLEOTIDE SEQUENCE [LARGE SCALE GENOMIC DNA]</scope>
    <source>
        <strain evidence="2 3">DSM 45145</strain>
    </source>
</reference>
<dbReference type="EMBL" id="MVIC01000004">
    <property type="protein sequence ID" value="ORB17440.1"/>
    <property type="molecule type" value="Genomic_DNA"/>
</dbReference>
<dbReference type="AlphaFoldDB" id="A0A7I7PIP4"/>
<evidence type="ECO:0000313" key="1">
    <source>
        <dbReference type="EMBL" id="BBY08446.1"/>
    </source>
</evidence>
<evidence type="ECO:0008006" key="5">
    <source>
        <dbReference type="Google" id="ProtNLM"/>
    </source>
</evidence>
<sequence length="98" mass="10051">MLPDTDAIRPATWSVPLACAGAADELVGLADGLVALFPLFDVPHAATDNAVAATAANITNRASAVGKGKDIGVLRSLRKRMAATDLRGGGALHDRRFG</sequence>